<gene>
    <name evidence="1" type="ORF">GCM10025790_21310</name>
</gene>
<keyword evidence="2" id="KW-1185">Reference proteome</keyword>
<dbReference type="RefSeq" id="WP_345477989.1">
    <property type="nucleotide sequence ID" value="NZ_BAABLW010000007.1"/>
</dbReference>
<sequence>MAMRLSDHRPETIGNLRELLATGLNEVLRIPTQVIDSQIIVRPWKHDRVMIRVPYLSADKGLRYLCVQWEFQSTLYEGSLAQHSGDFHAGTALFTQNWQASDYNAETFGCGLVSGQADYFFEKVGGKHEPLNGSWVQVLLLPLVDSIRSWLEHHECAHLLDAEALEALRAVR</sequence>
<protein>
    <submittedName>
        <fullName evidence="1">Uncharacterized protein</fullName>
    </submittedName>
</protein>
<accession>A0ABP9FZS6</accession>
<proteinExistence type="predicted"/>
<reference evidence="2" key="1">
    <citation type="journal article" date="2019" name="Int. J. Syst. Evol. Microbiol.">
        <title>The Global Catalogue of Microorganisms (GCM) 10K type strain sequencing project: providing services to taxonomists for standard genome sequencing and annotation.</title>
        <authorList>
            <consortium name="The Broad Institute Genomics Platform"/>
            <consortium name="The Broad Institute Genome Sequencing Center for Infectious Disease"/>
            <person name="Wu L."/>
            <person name="Ma J."/>
        </authorList>
    </citation>
    <scope>NUCLEOTIDE SEQUENCE [LARGE SCALE GENOMIC DNA]</scope>
    <source>
        <strain evidence="2">JCM 19129</strain>
    </source>
</reference>
<name>A0ABP9FZS6_9MICC</name>
<organism evidence="1 2">
    <name type="scientific">Nesterenkonia rhizosphaerae</name>
    <dbReference type="NCBI Taxonomy" id="1348272"/>
    <lineage>
        <taxon>Bacteria</taxon>
        <taxon>Bacillati</taxon>
        <taxon>Actinomycetota</taxon>
        <taxon>Actinomycetes</taxon>
        <taxon>Micrococcales</taxon>
        <taxon>Micrococcaceae</taxon>
        <taxon>Nesterenkonia</taxon>
    </lineage>
</organism>
<evidence type="ECO:0000313" key="2">
    <source>
        <dbReference type="Proteomes" id="UP001500368"/>
    </source>
</evidence>
<comment type="caution">
    <text evidence="1">The sequence shown here is derived from an EMBL/GenBank/DDBJ whole genome shotgun (WGS) entry which is preliminary data.</text>
</comment>
<dbReference type="Proteomes" id="UP001500368">
    <property type="component" value="Unassembled WGS sequence"/>
</dbReference>
<evidence type="ECO:0000313" key="1">
    <source>
        <dbReference type="EMBL" id="GAA4923876.1"/>
    </source>
</evidence>
<dbReference type="EMBL" id="BAABLW010000007">
    <property type="protein sequence ID" value="GAA4923876.1"/>
    <property type="molecule type" value="Genomic_DNA"/>
</dbReference>